<proteinExistence type="predicted"/>
<dbReference type="Proteomes" id="UP000573001">
    <property type="component" value="Unassembled WGS sequence"/>
</dbReference>
<dbReference type="SUPFAM" id="SSF88659">
    <property type="entry name" value="Sigma3 and sigma4 domains of RNA polymerase sigma factors"/>
    <property type="match status" value="1"/>
</dbReference>
<organism evidence="1 2">
    <name type="scientific">Curtobacterium pusillum</name>
    <dbReference type="NCBI Taxonomy" id="69373"/>
    <lineage>
        <taxon>Bacteria</taxon>
        <taxon>Bacillati</taxon>
        <taxon>Actinomycetota</taxon>
        <taxon>Actinomycetes</taxon>
        <taxon>Micrococcales</taxon>
        <taxon>Microbacteriaceae</taxon>
        <taxon>Curtobacterium</taxon>
    </lineage>
</organism>
<evidence type="ECO:0000313" key="1">
    <source>
        <dbReference type="EMBL" id="NUU14350.1"/>
    </source>
</evidence>
<comment type="caution">
    <text evidence="1">The sequence shown here is derived from an EMBL/GenBank/DDBJ whole genome shotgun (WGS) entry which is preliminary data.</text>
</comment>
<reference evidence="1 2" key="1">
    <citation type="submission" date="2020-05" db="EMBL/GenBank/DDBJ databases">
        <title>Genome Sequencing of Type Strains.</title>
        <authorList>
            <person name="Lemaire J.F."/>
            <person name="Inderbitzin P."/>
            <person name="Gregorio O.A."/>
            <person name="Collins S.B."/>
            <person name="Wespe N."/>
            <person name="Knight-Connoni V."/>
        </authorList>
    </citation>
    <scope>NUCLEOTIDE SEQUENCE [LARGE SCALE GENOMIC DNA]</scope>
    <source>
        <strain evidence="1 2">ATCC 19096</strain>
    </source>
</reference>
<dbReference type="InterPro" id="IPR013324">
    <property type="entry name" value="RNA_pol_sigma_r3/r4-like"/>
</dbReference>
<dbReference type="RefSeq" id="WP_175351819.1">
    <property type="nucleotide sequence ID" value="NZ_BAAAWQ010000001.1"/>
</dbReference>
<accession>A0ABX2M8S4</accession>
<sequence length="239" mass="26744">MQELRCATDQVLVDVVRSGDGTGFTELWRRYGPVVRELTLGAEARHRDDVESEVFVRSHHLMRADAVPASAQGLIVATAYRTLDLWRRPRPDVPLDEVSSILSDADREAWTGFHHDELWLGAVAFDSLSERWRAVLLLADVEGHKPQAVAPGLGMSTGSFSALAHRARDGLHQAWIREHRARHPTAEGEHRWARANLARYLRHRDARAPRARVGEHLGRCSTCRSTVAAATGFVRTRAT</sequence>
<keyword evidence="2" id="KW-1185">Reference proteome</keyword>
<dbReference type="EMBL" id="JABMCE010000079">
    <property type="protein sequence ID" value="NUU14350.1"/>
    <property type="molecule type" value="Genomic_DNA"/>
</dbReference>
<evidence type="ECO:0000313" key="2">
    <source>
        <dbReference type="Proteomes" id="UP000573001"/>
    </source>
</evidence>
<gene>
    <name evidence="1" type="ORF">HP507_10960</name>
</gene>
<name>A0ABX2M8S4_9MICO</name>
<dbReference type="InterPro" id="IPR036388">
    <property type="entry name" value="WH-like_DNA-bd_sf"/>
</dbReference>
<protein>
    <submittedName>
        <fullName evidence="1">Sigma-70 family RNA polymerase sigma factor</fullName>
    </submittedName>
</protein>
<dbReference type="Gene3D" id="1.10.10.10">
    <property type="entry name" value="Winged helix-like DNA-binding domain superfamily/Winged helix DNA-binding domain"/>
    <property type="match status" value="1"/>
</dbReference>